<dbReference type="PANTHER" id="PTHR46368">
    <property type="match status" value="1"/>
</dbReference>
<protein>
    <recommendedName>
        <fullName evidence="6">Gfo/Idh/MocA-like oxidoreductase N-terminal domain-containing protein</fullName>
    </recommendedName>
</protein>
<feature type="domain" description="Gfo/Idh/MocA-like oxidoreductase N-terminal" evidence="2">
    <location>
        <begin position="27"/>
        <end position="153"/>
    </location>
</feature>
<dbReference type="SUPFAM" id="SSF55347">
    <property type="entry name" value="Glyceraldehyde-3-phosphate dehydrogenase-like, C-terminal domain"/>
    <property type="match status" value="1"/>
</dbReference>
<evidence type="ECO:0000313" key="4">
    <source>
        <dbReference type="EMBL" id="KAK9106512.1"/>
    </source>
</evidence>
<reference evidence="4 5" key="1">
    <citation type="submission" date="2024-01" db="EMBL/GenBank/DDBJ databases">
        <title>Genome assemblies of Stephania.</title>
        <authorList>
            <person name="Yang L."/>
        </authorList>
    </citation>
    <scope>NUCLEOTIDE SEQUENCE [LARGE SCALE GENOMIC DNA]</scope>
    <source>
        <strain evidence="4">YNDBR</strain>
        <tissue evidence="4">Leaf</tissue>
    </source>
</reference>
<dbReference type="InterPro" id="IPR055170">
    <property type="entry name" value="GFO_IDH_MocA-like_dom"/>
</dbReference>
<evidence type="ECO:0000256" key="1">
    <source>
        <dbReference type="ARBA" id="ARBA00010928"/>
    </source>
</evidence>
<comment type="similarity">
    <text evidence="1">Belongs to the Gfo/Idh/MocA family.</text>
</comment>
<evidence type="ECO:0000259" key="3">
    <source>
        <dbReference type="Pfam" id="PF22725"/>
    </source>
</evidence>
<accession>A0AAP0I1K7</accession>
<organism evidence="4 5">
    <name type="scientific">Stephania yunnanensis</name>
    <dbReference type="NCBI Taxonomy" id="152371"/>
    <lineage>
        <taxon>Eukaryota</taxon>
        <taxon>Viridiplantae</taxon>
        <taxon>Streptophyta</taxon>
        <taxon>Embryophyta</taxon>
        <taxon>Tracheophyta</taxon>
        <taxon>Spermatophyta</taxon>
        <taxon>Magnoliopsida</taxon>
        <taxon>Ranunculales</taxon>
        <taxon>Menispermaceae</taxon>
        <taxon>Menispermoideae</taxon>
        <taxon>Cissampelideae</taxon>
        <taxon>Stephania</taxon>
    </lineage>
</organism>
<proteinExistence type="inferred from homology"/>
<keyword evidence="5" id="KW-1185">Reference proteome</keyword>
<evidence type="ECO:0008006" key="6">
    <source>
        <dbReference type="Google" id="ProtNLM"/>
    </source>
</evidence>
<feature type="domain" description="GFO/IDH/MocA-like oxidoreductase" evidence="3">
    <location>
        <begin position="166"/>
        <end position="290"/>
    </location>
</feature>
<sequence>MADSSTPKPQNTKSSAMAAAADQNPVKFGVIGCARIARKLIRAISLSPTTTLAAIGSRSLSKAQKFLSENRIWLGEATTSTMTVKVYGSYEGVVEDEMVEAVYLPVPTRMHVKWAVAAAERGKHVLVEKPVGVDVGDVEVMVEACRVNGVQFMDGTMWLHHPRTRRLRGLLDDQLLFGDLRMIHSSSTFRDANEEFFKDNIRVKAELDALGALGDAGWYCIGAILWANNYKLPSTVTALPKVTRNDEGVILDCGASFHWEGEDVKVAIFHCSFLCHESMDLTMSGSKGTITLRDFIIPYQEHSASFDFSSDVKFVDLHIGWSSTPKRVEVSTELPQEALMVQEFGRLVHNIKVLGSSPDEKWPGISTKTQLLLDAVKKSIDAGFKTITV</sequence>
<dbReference type="InterPro" id="IPR000683">
    <property type="entry name" value="Gfo/Idh/MocA-like_OxRdtase_N"/>
</dbReference>
<dbReference type="Pfam" id="PF22725">
    <property type="entry name" value="GFO_IDH_MocA_C3"/>
    <property type="match status" value="1"/>
</dbReference>
<dbReference type="EMBL" id="JBBNAF010000010">
    <property type="protein sequence ID" value="KAK9106512.1"/>
    <property type="molecule type" value="Genomic_DNA"/>
</dbReference>
<dbReference type="Gene3D" id="3.30.360.10">
    <property type="entry name" value="Dihydrodipicolinate Reductase, domain 2"/>
    <property type="match status" value="1"/>
</dbReference>
<gene>
    <name evidence="4" type="ORF">Syun_022523</name>
</gene>
<dbReference type="InterPro" id="IPR036291">
    <property type="entry name" value="NAD(P)-bd_dom_sf"/>
</dbReference>
<dbReference type="Gene3D" id="3.40.50.720">
    <property type="entry name" value="NAD(P)-binding Rossmann-like Domain"/>
    <property type="match status" value="1"/>
</dbReference>
<dbReference type="Pfam" id="PF01408">
    <property type="entry name" value="GFO_IDH_MocA"/>
    <property type="match status" value="1"/>
</dbReference>
<comment type="caution">
    <text evidence="4">The sequence shown here is derived from an EMBL/GenBank/DDBJ whole genome shotgun (WGS) entry which is preliminary data.</text>
</comment>
<dbReference type="AlphaFoldDB" id="A0AAP0I1K7"/>
<dbReference type="GO" id="GO:0000166">
    <property type="term" value="F:nucleotide binding"/>
    <property type="evidence" value="ECO:0007669"/>
    <property type="project" value="InterPro"/>
</dbReference>
<dbReference type="Proteomes" id="UP001420932">
    <property type="component" value="Unassembled WGS sequence"/>
</dbReference>
<name>A0AAP0I1K7_9MAGN</name>
<evidence type="ECO:0000313" key="5">
    <source>
        <dbReference type="Proteomes" id="UP001420932"/>
    </source>
</evidence>
<dbReference type="SUPFAM" id="SSF51735">
    <property type="entry name" value="NAD(P)-binding Rossmann-fold domains"/>
    <property type="match status" value="1"/>
</dbReference>
<evidence type="ECO:0000259" key="2">
    <source>
        <dbReference type="Pfam" id="PF01408"/>
    </source>
</evidence>
<dbReference type="PANTHER" id="PTHR46368:SF5">
    <property type="entry name" value="NAD(P)-BINDING ROSSMANN-FOLD SUPERFAMILY PROTEIN"/>
    <property type="match status" value="1"/>
</dbReference>